<dbReference type="Pfam" id="PF09356">
    <property type="entry name" value="Phage_BR0599"/>
    <property type="match status" value="1"/>
</dbReference>
<dbReference type="InterPro" id="IPR018964">
    <property type="entry name" value="Phage_phiJL001_Gp84_C"/>
</dbReference>
<accession>A0A4R2NU19</accession>
<dbReference type="AlphaFoldDB" id="A0A4R2NU19"/>
<sequence length="296" mass="31815">MSGVGTALQAHLDGGTTTLARAWAITRCDGVVLGFTDHDRGLVFEGITFAAETGMSAQALSQTTGLSVDNSAAVGAVSSAAITEEDIQAGLYDGAGLRIWLVNWADVDQRAVLFAGSLGELSHRGGRFEVELRGLAEALNQPTGRIFHKRCAAVLGDADCRVDLDAPGLRTEAVAVAVEGQRVFRFAELPGYQPEWFVHGRLEVLSGPAKGQLGMIRADRLEHDARVIELWTELRAPVSPGDALRLTAGCDRRAETCRLKFANFLNFRGFPHIPGEDWLLSYPTDGQTHDGGSLFQ</sequence>
<evidence type="ECO:0000259" key="1">
    <source>
        <dbReference type="Pfam" id="PF09356"/>
    </source>
</evidence>
<dbReference type="Pfam" id="PF09931">
    <property type="entry name" value="Phage_phiJL001_Gp84_N"/>
    <property type="match status" value="1"/>
</dbReference>
<proteinExistence type="predicted"/>
<name>A0A4R2NU19_RHOAD</name>
<dbReference type="Proteomes" id="UP000295733">
    <property type="component" value="Unassembled WGS sequence"/>
</dbReference>
<protein>
    <submittedName>
        <fullName evidence="2">Putative phage protein (TIGR02218 family)</fullName>
    </submittedName>
</protein>
<dbReference type="InterPro" id="IPR011928">
    <property type="entry name" value="Phage_phiJL001_Gp84"/>
</dbReference>
<gene>
    <name evidence="2" type="ORF">EV656_103222</name>
</gene>
<evidence type="ECO:0000313" key="3">
    <source>
        <dbReference type="Proteomes" id="UP000295733"/>
    </source>
</evidence>
<organism evidence="2 3">
    <name type="scientific">Rhodovulum adriaticum</name>
    <name type="common">Rhodopseudomonas adriatica</name>
    <dbReference type="NCBI Taxonomy" id="35804"/>
    <lineage>
        <taxon>Bacteria</taxon>
        <taxon>Pseudomonadati</taxon>
        <taxon>Pseudomonadota</taxon>
        <taxon>Alphaproteobacteria</taxon>
        <taxon>Rhodobacterales</taxon>
        <taxon>Paracoccaceae</taxon>
        <taxon>Rhodovulum</taxon>
    </lineage>
</organism>
<dbReference type="OrthoDB" id="1633386at2"/>
<dbReference type="NCBIfam" id="TIGR02218">
    <property type="entry name" value="phg_TIGR02218"/>
    <property type="match status" value="1"/>
</dbReference>
<keyword evidence="3" id="KW-1185">Reference proteome</keyword>
<feature type="domain" description="Bacteriophage phiJL001 Gp84 C-terminal" evidence="1">
    <location>
        <begin position="196"/>
        <end position="277"/>
    </location>
</feature>
<dbReference type="EMBL" id="SLXL01000003">
    <property type="protein sequence ID" value="TCP25470.1"/>
    <property type="molecule type" value="Genomic_DNA"/>
</dbReference>
<evidence type="ECO:0000313" key="2">
    <source>
        <dbReference type="EMBL" id="TCP25470.1"/>
    </source>
</evidence>
<comment type="caution">
    <text evidence="2">The sequence shown here is derived from an EMBL/GenBank/DDBJ whole genome shotgun (WGS) entry which is preliminary data.</text>
</comment>
<dbReference type="RefSeq" id="WP_132601543.1">
    <property type="nucleotide sequence ID" value="NZ_NRRP01000044.1"/>
</dbReference>
<reference evidence="2 3" key="1">
    <citation type="submission" date="2019-03" db="EMBL/GenBank/DDBJ databases">
        <title>Genomic Encyclopedia of Type Strains, Phase IV (KMG-IV): sequencing the most valuable type-strain genomes for metagenomic binning, comparative biology and taxonomic classification.</title>
        <authorList>
            <person name="Goeker M."/>
        </authorList>
    </citation>
    <scope>NUCLEOTIDE SEQUENCE [LARGE SCALE GENOMIC DNA]</scope>
    <source>
        <strain evidence="2 3">DSM 2781</strain>
    </source>
</reference>